<feature type="transmembrane region" description="Helical" evidence="18">
    <location>
        <begin position="335"/>
        <end position="354"/>
    </location>
</feature>
<dbReference type="SUPFAM" id="SSF81321">
    <property type="entry name" value="Family A G protein-coupled receptor-like"/>
    <property type="match status" value="2"/>
</dbReference>
<accession>A0AAW1C825</accession>
<feature type="transmembrane region" description="Helical" evidence="18">
    <location>
        <begin position="254"/>
        <end position="278"/>
    </location>
</feature>
<dbReference type="PRINTS" id="PR00237">
    <property type="entry name" value="GPCRRHODOPSN"/>
</dbReference>
<feature type="transmembrane region" description="Helical" evidence="18">
    <location>
        <begin position="130"/>
        <end position="149"/>
    </location>
</feature>
<dbReference type="Gene3D" id="1.20.1070.10">
    <property type="entry name" value="Rhodopsin 7-helix transmembrane proteins"/>
    <property type="match status" value="2"/>
</dbReference>
<dbReference type="EMBL" id="JAOTOJ010000001">
    <property type="protein sequence ID" value="KAK9410479.1"/>
    <property type="molecule type" value="Genomic_DNA"/>
</dbReference>
<dbReference type="Pfam" id="PF00001">
    <property type="entry name" value="7tm_1"/>
    <property type="match status" value="2"/>
</dbReference>
<dbReference type="InterPro" id="IPR000276">
    <property type="entry name" value="GPCR_Rhodpsn"/>
</dbReference>
<evidence type="ECO:0000256" key="11">
    <source>
        <dbReference type="ARBA" id="ARBA00023170"/>
    </source>
</evidence>
<dbReference type="PANTHER" id="PTHR10489">
    <property type="entry name" value="CELL ADHESION MOLECULE"/>
    <property type="match status" value="1"/>
</dbReference>
<comment type="caution">
    <text evidence="20">The sequence shown here is derived from an EMBL/GenBank/DDBJ whole genome shotgun (WGS) entry which is preliminary data.</text>
</comment>
<keyword evidence="21" id="KW-1185">Reference proteome</keyword>
<dbReference type="GO" id="GO:0019722">
    <property type="term" value="P:calcium-mediated signaling"/>
    <property type="evidence" value="ECO:0007669"/>
    <property type="project" value="TreeGrafter"/>
</dbReference>
<dbReference type="PANTHER" id="PTHR10489:SF689">
    <property type="entry name" value="C-X-C CHEMOKINE RECEPTOR TYPE 2"/>
    <property type="match status" value="1"/>
</dbReference>
<feature type="transmembrane region" description="Helical" evidence="18">
    <location>
        <begin position="459"/>
        <end position="480"/>
    </location>
</feature>
<sequence length="567" mass="64700">MEDIQADWDDILLSGILDNYTDYMNDTLDFLGVYAEPCKLQQRTVAIKYIVAFIYLLVCILSLLGNSLVILVVSYSKGNHSVTDVYLLNLAIADLLFAVTLPIWAVYRAHEWIFGIFMCKITSVLKEVNFYSGVLLLAFISFDRYLAIVYATRAATQKRHWVKFVCIGIWLFAFLFSLPVIRFREVFTDSNSPHRSRQAYSKLSKMEDIQGDQEDLMFSGILDNYSEYANDSLDFLGALTEVCNLRDKTVTVKYIVPVIYTLVCILSLLGNSLVILVVSYSKENRSVTDVYILNLAIADLLFAVTLPIWAVYRAHEWIFGTFMCKITSVLKEVNFYSGILLLAFISFDRYLAIVYATRAATQKRHWVKFVCIGIWLFAFFFSLPVIRFREVFKVSNSSNRVCYENIGDNQTTKWRIVLRILPQVFGFLLPLTIMMICYGITVHRLCQTKNKQKKKAMKVILAVVLVFVICWLPYNIALLFDTLLRIGVITETCSVQESIDNALLGTEILGVAHSCINPIIYAFIGQKFRNNFLKILVSHGIISKEILIRYRKGSSFSTSSGNTSTTL</sequence>
<dbReference type="AlphaFoldDB" id="A0AAW1C825"/>
<dbReference type="GO" id="GO:0030593">
    <property type="term" value="P:neutrophil chemotaxis"/>
    <property type="evidence" value="ECO:0007669"/>
    <property type="project" value="TreeGrafter"/>
</dbReference>
<evidence type="ECO:0000256" key="10">
    <source>
        <dbReference type="ARBA" id="ARBA00023157"/>
    </source>
</evidence>
<evidence type="ECO:0000256" key="1">
    <source>
        <dbReference type="ARBA" id="ARBA00004651"/>
    </source>
</evidence>
<evidence type="ECO:0000256" key="18">
    <source>
        <dbReference type="SAM" id="Phobius"/>
    </source>
</evidence>
<keyword evidence="5" id="KW-0597">Phosphoprotein</keyword>
<dbReference type="GO" id="GO:0016494">
    <property type="term" value="F:C-X-C chemokine receptor activity"/>
    <property type="evidence" value="ECO:0007669"/>
    <property type="project" value="InterPro"/>
</dbReference>
<dbReference type="Proteomes" id="UP001474421">
    <property type="component" value="Unassembled WGS sequence"/>
</dbReference>
<gene>
    <name evidence="20" type="ORF">NXF25_001654</name>
</gene>
<feature type="transmembrane region" description="Helical" evidence="18">
    <location>
        <begin position="85"/>
        <end position="107"/>
    </location>
</feature>
<dbReference type="GO" id="GO:0009897">
    <property type="term" value="C:external side of plasma membrane"/>
    <property type="evidence" value="ECO:0007669"/>
    <property type="project" value="TreeGrafter"/>
</dbReference>
<protein>
    <recommendedName>
        <fullName evidence="2">C-X-C chemokine receptor type 2</fullName>
    </recommendedName>
    <alternativeName>
        <fullName evidence="15">High affinity interleukin-8 receptor B</fullName>
    </alternativeName>
</protein>
<proteinExistence type="inferred from homology"/>
<feature type="transmembrane region" description="Helical" evidence="18">
    <location>
        <begin position="161"/>
        <end position="181"/>
    </location>
</feature>
<dbReference type="PROSITE" id="PS00237">
    <property type="entry name" value="G_PROTEIN_RECEP_F1_1"/>
    <property type="match status" value="1"/>
</dbReference>
<feature type="transmembrane region" description="Helical" evidence="18">
    <location>
        <begin position="290"/>
        <end position="312"/>
    </location>
</feature>
<evidence type="ECO:0000256" key="3">
    <source>
        <dbReference type="ARBA" id="ARBA00022475"/>
    </source>
</evidence>
<keyword evidence="7 18" id="KW-1133">Transmembrane helix</keyword>
<feature type="transmembrane region" description="Helical" evidence="18">
    <location>
        <begin position="416"/>
        <end position="438"/>
    </location>
</feature>
<evidence type="ECO:0000313" key="20">
    <source>
        <dbReference type="EMBL" id="KAK9410479.1"/>
    </source>
</evidence>
<keyword evidence="12" id="KW-0325">Glycoprotein</keyword>
<keyword evidence="3" id="KW-1003">Cell membrane</keyword>
<keyword evidence="11 17" id="KW-0675">Receptor</keyword>
<evidence type="ECO:0000256" key="16">
    <source>
        <dbReference type="ARBA" id="ARBA00034130"/>
    </source>
</evidence>
<comment type="function">
    <text evidence="14">Receptor for interleukin-8 which is a powerful neutrophil chemotactic factor. Binding of IL-8 to the receptor causes activation of neutrophils. This response is mediated via a G-protein that activates a phosphatidylinositol-calcium second messenger system. Binds to IL-8 with high affinity. Also binds with high affinity to CXCL3, GRO/MGSA and NAP-2.</text>
</comment>
<feature type="domain" description="G-protein coupled receptors family 1 profile" evidence="19">
    <location>
        <begin position="65"/>
        <end position="179"/>
    </location>
</feature>
<dbReference type="GO" id="GO:0007204">
    <property type="term" value="P:positive regulation of cytosolic calcium ion concentration"/>
    <property type="evidence" value="ECO:0007669"/>
    <property type="project" value="TreeGrafter"/>
</dbReference>
<feature type="transmembrane region" description="Helical" evidence="18">
    <location>
        <begin position="49"/>
        <end position="73"/>
    </location>
</feature>
<evidence type="ECO:0000256" key="14">
    <source>
        <dbReference type="ARBA" id="ARBA00025505"/>
    </source>
</evidence>
<evidence type="ECO:0000256" key="8">
    <source>
        <dbReference type="ARBA" id="ARBA00023040"/>
    </source>
</evidence>
<evidence type="ECO:0000256" key="4">
    <source>
        <dbReference type="ARBA" id="ARBA00022500"/>
    </source>
</evidence>
<dbReference type="GO" id="GO:0016493">
    <property type="term" value="F:C-C chemokine receptor activity"/>
    <property type="evidence" value="ECO:0007669"/>
    <property type="project" value="TreeGrafter"/>
</dbReference>
<evidence type="ECO:0000313" key="21">
    <source>
        <dbReference type="Proteomes" id="UP001474421"/>
    </source>
</evidence>
<evidence type="ECO:0000256" key="17">
    <source>
        <dbReference type="RuleBase" id="RU000688"/>
    </source>
</evidence>
<evidence type="ECO:0000256" key="2">
    <source>
        <dbReference type="ARBA" id="ARBA00020033"/>
    </source>
</evidence>
<evidence type="ECO:0000256" key="12">
    <source>
        <dbReference type="ARBA" id="ARBA00023180"/>
    </source>
</evidence>
<evidence type="ECO:0000256" key="7">
    <source>
        <dbReference type="ARBA" id="ARBA00022989"/>
    </source>
</evidence>
<dbReference type="InterPro" id="IPR017452">
    <property type="entry name" value="GPCR_Rhodpsn_7TM"/>
</dbReference>
<dbReference type="GO" id="GO:0019957">
    <property type="term" value="F:C-C chemokine binding"/>
    <property type="evidence" value="ECO:0007669"/>
    <property type="project" value="TreeGrafter"/>
</dbReference>
<comment type="subcellular location">
    <subcellularLocation>
        <location evidence="1">Cell membrane</location>
        <topology evidence="1">Multi-pass membrane protein</topology>
    </subcellularLocation>
</comment>
<feature type="domain" description="G-protein coupled receptors family 1 profile" evidence="19">
    <location>
        <begin position="270"/>
        <end position="521"/>
    </location>
</feature>
<dbReference type="CDD" id="cd15178">
    <property type="entry name" value="7tmA_CXCR1_2"/>
    <property type="match status" value="1"/>
</dbReference>
<organism evidence="20 21">
    <name type="scientific">Crotalus adamanteus</name>
    <name type="common">Eastern diamondback rattlesnake</name>
    <dbReference type="NCBI Taxonomy" id="8729"/>
    <lineage>
        <taxon>Eukaryota</taxon>
        <taxon>Metazoa</taxon>
        <taxon>Chordata</taxon>
        <taxon>Craniata</taxon>
        <taxon>Vertebrata</taxon>
        <taxon>Euteleostomi</taxon>
        <taxon>Lepidosauria</taxon>
        <taxon>Squamata</taxon>
        <taxon>Bifurcata</taxon>
        <taxon>Unidentata</taxon>
        <taxon>Episquamata</taxon>
        <taxon>Toxicofera</taxon>
        <taxon>Serpentes</taxon>
        <taxon>Colubroidea</taxon>
        <taxon>Viperidae</taxon>
        <taxon>Crotalinae</taxon>
        <taxon>Crotalus</taxon>
    </lineage>
</organism>
<keyword evidence="13 17" id="KW-0807">Transducer</keyword>
<evidence type="ECO:0000256" key="9">
    <source>
        <dbReference type="ARBA" id="ARBA00023136"/>
    </source>
</evidence>
<dbReference type="PRINTS" id="PR00427">
    <property type="entry name" value="INTRLEUKIN8R"/>
</dbReference>
<keyword evidence="6 17" id="KW-0812">Transmembrane</keyword>
<evidence type="ECO:0000256" key="5">
    <source>
        <dbReference type="ARBA" id="ARBA00022553"/>
    </source>
</evidence>
<keyword evidence="9 18" id="KW-0472">Membrane</keyword>
<dbReference type="GO" id="GO:0006955">
    <property type="term" value="P:immune response"/>
    <property type="evidence" value="ECO:0007669"/>
    <property type="project" value="TreeGrafter"/>
</dbReference>
<evidence type="ECO:0000256" key="6">
    <source>
        <dbReference type="ARBA" id="ARBA00022692"/>
    </source>
</evidence>
<dbReference type="PROSITE" id="PS50262">
    <property type="entry name" value="G_PROTEIN_RECEP_F1_2"/>
    <property type="match status" value="2"/>
</dbReference>
<comment type="subunit">
    <text evidence="16">Interacts with IL8. Interacts with GNAI2.</text>
</comment>
<keyword evidence="4" id="KW-0145">Chemotaxis</keyword>
<comment type="similarity">
    <text evidence="17">Belongs to the G-protein coupled receptor 1 family.</text>
</comment>
<evidence type="ECO:0000256" key="15">
    <source>
        <dbReference type="ARBA" id="ARBA00033468"/>
    </source>
</evidence>
<name>A0AAW1C825_CROAD</name>
<evidence type="ECO:0000256" key="13">
    <source>
        <dbReference type="ARBA" id="ARBA00023224"/>
    </source>
</evidence>
<dbReference type="InterPro" id="IPR050119">
    <property type="entry name" value="CCR1-9-like"/>
</dbReference>
<evidence type="ECO:0000259" key="19">
    <source>
        <dbReference type="PROSITE" id="PS50262"/>
    </source>
</evidence>
<feature type="transmembrane region" description="Helical" evidence="18">
    <location>
        <begin position="366"/>
        <end position="386"/>
    </location>
</feature>
<keyword evidence="8 17" id="KW-0297">G-protein coupled receptor</keyword>
<dbReference type="InterPro" id="IPR000174">
    <property type="entry name" value="Chemokine_CXCR_1/2"/>
</dbReference>
<reference evidence="20 21" key="1">
    <citation type="journal article" date="2024" name="Proc. Natl. Acad. Sci. U.S.A.">
        <title>The genetic regulatory architecture and epigenomic basis for age-related changes in rattlesnake venom.</title>
        <authorList>
            <person name="Hogan M.P."/>
            <person name="Holding M.L."/>
            <person name="Nystrom G.S."/>
            <person name="Colston T.J."/>
            <person name="Bartlett D.A."/>
            <person name="Mason A.J."/>
            <person name="Ellsworth S.A."/>
            <person name="Rautsaw R.M."/>
            <person name="Lawrence K.C."/>
            <person name="Strickland J.L."/>
            <person name="He B."/>
            <person name="Fraser P."/>
            <person name="Margres M.J."/>
            <person name="Gilbert D.M."/>
            <person name="Gibbs H.L."/>
            <person name="Parkinson C.L."/>
            <person name="Rokyta D.R."/>
        </authorList>
    </citation>
    <scope>NUCLEOTIDE SEQUENCE [LARGE SCALE GENOMIC DNA]</scope>
    <source>
        <strain evidence="20">DRR0105</strain>
    </source>
</reference>
<keyword evidence="10" id="KW-1015">Disulfide bond</keyword>